<feature type="region of interest" description="Disordered" evidence="1">
    <location>
        <begin position="296"/>
        <end position="318"/>
    </location>
</feature>
<name>D9N3B4_9STAP</name>
<feature type="compositionally biased region" description="Low complexity" evidence="1">
    <location>
        <begin position="46"/>
        <end position="63"/>
    </location>
</feature>
<feature type="compositionally biased region" description="Acidic residues" evidence="1">
    <location>
        <begin position="298"/>
        <end position="318"/>
    </location>
</feature>
<evidence type="ECO:0000256" key="1">
    <source>
        <dbReference type="SAM" id="MobiDB-lite"/>
    </source>
</evidence>
<protein>
    <recommendedName>
        <fullName evidence="3">Lipoprotein</fullName>
    </recommendedName>
</protein>
<organism evidence="2">
    <name type="scientific">Mammaliicoccus vitulinus</name>
    <dbReference type="NCBI Taxonomy" id="71237"/>
    <lineage>
        <taxon>Bacteria</taxon>
        <taxon>Bacillati</taxon>
        <taxon>Bacillota</taxon>
        <taxon>Bacilli</taxon>
        <taxon>Bacillales</taxon>
        <taxon>Staphylococcaceae</taxon>
        <taxon>Mammaliicoccus</taxon>
    </lineage>
</organism>
<dbReference type="AlphaFoldDB" id="D9N3B4"/>
<feature type="compositionally biased region" description="Basic and acidic residues" evidence="1">
    <location>
        <begin position="269"/>
        <end position="284"/>
    </location>
</feature>
<dbReference type="EMBL" id="AB546780">
    <property type="protein sequence ID" value="BAJ14752.1"/>
    <property type="molecule type" value="Genomic_DNA"/>
</dbReference>
<evidence type="ECO:0008006" key="3">
    <source>
        <dbReference type="Google" id="ProtNLM"/>
    </source>
</evidence>
<proteinExistence type="predicted"/>
<evidence type="ECO:0000313" key="2">
    <source>
        <dbReference type="EMBL" id="BAJ14752.1"/>
    </source>
</evidence>
<sequence>MVLLKKQFFTGLVLCSSLTLVGCSINIGGNSDDEKSSNNDQKSESTSKQSNNDTSNDQSSNNEDNNESGIKNESNITEQQSIAMAMLEPNLESKIVTGDELLSGKYTQTFGAGEKQEQDIDTLELSESPQLNKMKNKPEGMKFYGLNASKGSYATIVGVNKKEVVYIMTQSVINDYNDIKDSETTKILNISDLYSKYKDNRKVANVANKIEFGDSMPSNDDEDTSTLEDDTDSEQSYDSDSSSEEVTRDNVIDKVESYEGETLDTDTYTFKEPEKTDEGKWGFSFEDKDGNLAGSYVIDEDGEVTEYDEDGEEVGSGY</sequence>
<dbReference type="PROSITE" id="PS51257">
    <property type="entry name" value="PROKAR_LIPOPROTEIN"/>
    <property type="match status" value="1"/>
</dbReference>
<accession>D9N3B4</accession>
<feature type="region of interest" description="Disordered" evidence="1">
    <location>
        <begin position="212"/>
        <end position="284"/>
    </location>
</feature>
<feature type="region of interest" description="Disordered" evidence="1">
    <location>
        <begin position="28"/>
        <end position="72"/>
    </location>
</feature>
<reference evidence="2" key="1">
    <citation type="journal article" date="2010" name="Antimicrob. Agents Chemother.">
        <title>Origin and Molecular Evolution of the Determinant of Methicillin Resistance in Staphylococci.</title>
        <authorList>
            <person name="Tsubakishita S."/>
            <person name="Kuwahara-Arai K."/>
            <person name="Sasaki T."/>
            <person name="Hiramatsu K."/>
        </authorList>
    </citation>
    <scope>NUCLEOTIDE SEQUENCE</scope>
    <source>
        <strain evidence="2">SVMP01</strain>
    </source>
</reference>
<feature type="compositionally biased region" description="Basic and acidic residues" evidence="1">
    <location>
        <begin position="245"/>
        <end position="257"/>
    </location>
</feature>
<feature type="compositionally biased region" description="Acidic residues" evidence="1">
    <location>
        <begin position="219"/>
        <end position="243"/>
    </location>
</feature>
<feature type="compositionally biased region" description="Basic and acidic residues" evidence="1">
    <location>
        <begin position="32"/>
        <end position="45"/>
    </location>
</feature>